<evidence type="ECO:0000256" key="4">
    <source>
        <dbReference type="ARBA" id="ARBA00022989"/>
    </source>
</evidence>
<dbReference type="GO" id="GO:0015093">
    <property type="term" value="F:ferrous iron transmembrane transporter activity"/>
    <property type="evidence" value="ECO:0007669"/>
    <property type="project" value="TreeGrafter"/>
</dbReference>
<evidence type="ECO:0008006" key="9">
    <source>
        <dbReference type="Google" id="ProtNLM"/>
    </source>
</evidence>
<feature type="transmembrane region" description="Helical" evidence="6">
    <location>
        <begin position="176"/>
        <end position="195"/>
    </location>
</feature>
<dbReference type="Proteomes" id="UP000585802">
    <property type="component" value="Unassembled WGS sequence"/>
</dbReference>
<evidence type="ECO:0000256" key="2">
    <source>
        <dbReference type="ARBA" id="ARBA00008333"/>
    </source>
</evidence>
<name>A0A7J4GSE5_9ARCH</name>
<feature type="transmembrane region" description="Helical" evidence="6">
    <location>
        <begin position="114"/>
        <end position="139"/>
    </location>
</feature>
<keyword evidence="4 6" id="KW-1133">Transmembrane helix</keyword>
<protein>
    <recommendedName>
        <fullName evidence="9">Iron permease</fullName>
    </recommendedName>
</protein>
<feature type="transmembrane region" description="Helical" evidence="6">
    <location>
        <begin position="210"/>
        <end position="228"/>
    </location>
</feature>
<evidence type="ECO:0000256" key="6">
    <source>
        <dbReference type="SAM" id="Phobius"/>
    </source>
</evidence>
<dbReference type="AlphaFoldDB" id="A0A7J4GSE5"/>
<feature type="transmembrane region" description="Helical" evidence="6">
    <location>
        <begin position="6"/>
        <end position="29"/>
    </location>
</feature>
<reference evidence="8" key="1">
    <citation type="journal article" date="2019" name="bioRxiv">
        <title>Genome diversification in globally distributed novel marine Proteobacteria is linked to environmental adaptation.</title>
        <authorList>
            <person name="Zhou Z."/>
            <person name="Tran P.Q."/>
            <person name="Kieft K."/>
            <person name="Anantharaman K."/>
        </authorList>
    </citation>
    <scope>NUCLEOTIDE SEQUENCE [LARGE SCALE GENOMIC DNA]</scope>
</reference>
<dbReference type="GO" id="GO:0033573">
    <property type="term" value="C:high-affinity iron permease complex"/>
    <property type="evidence" value="ECO:0007669"/>
    <property type="project" value="InterPro"/>
</dbReference>
<dbReference type="PANTHER" id="PTHR31632:SF2">
    <property type="entry name" value="PLASMA MEMBRANE IRON PERMEASE"/>
    <property type="match status" value="1"/>
</dbReference>
<feature type="transmembrane region" description="Helical" evidence="6">
    <location>
        <begin position="75"/>
        <end position="93"/>
    </location>
</feature>
<comment type="similarity">
    <text evidence="2">Belongs to the oxidase-dependent Fe transporter (OFeT) (TC 9.A.10.1) family.</text>
</comment>
<dbReference type="EMBL" id="DUCX01000065">
    <property type="protein sequence ID" value="HIF37546.1"/>
    <property type="molecule type" value="Genomic_DNA"/>
</dbReference>
<dbReference type="Pfam" id="PF03239">
    <property type="entry name" value="FTR1"/>
    <property type="match status" value="1"/>
</dbReference>
<evidence type="ECO:0000256" key="1">
    <source>
        <dbReference type="ARBA" id="ARBA00004141"/>
    </source>
</evidence>
<evidence type="ECO:0000256" key="5">
    <source>
        <dbReference type="ARBA" id="ARBA00023136"/>
    </source>
</evidence>
<evidence type="ECO:0000313" key="7">
    <source>
        <dbReference type="EMBL" id="HIF37546.1"/>
    </source>
</evidence>
<comment type="subcellular location">
    <subcellularLocation>
        <location evidence="1">Membrane</location>
        <topology evidence="1">Multi-pass membrane protein</topology>
    </subcellularLocation>
</comment>
<organism evidence="7 8">
    <name type="scientific">Marine Group III euryarchaeote</name>
    <dbReference type="NCBI Taxonomy" id="2173149"/>
    <lineage>
        <taxon>Archaea</taxon>
        <taxon>Methanobacteriati</taxon>
        <taxon>Thermoplasmatota</taxon>
        <taxon>Thermoplasmata</taxon>
        <taxon>Candidatus Thermoprofundales</taxon>
    </lineage>
</organism>
<dbReference type="InterPro" id="IPR004923">
    <property type="entry name" value="FTR1/Fip1/EfeU"/>
</dbReference>
<keyword evidence="5 6" id="KW-0472">Membrane</keyword>
<evidence type="ECO:0000256" key="3">
    <source>
        <dbReference type="ARBA" id="ARBA00022692"/>
    </source>
</evidence>
<gene>
    <name evidence="7" type="ORF">EYQ70_04030</name>
</gene>
<sequence>MDMEAGFLIGFREALEAALIIGVLASLLYRTDREFMVKWIWGGVVLALMASILTWQAFEVMVGGISKKNEELFEGFLYLIAAVLITTVILHVIGHATREVLEKQAEKAIKTREAFGIGLLAFVSVWREGVETVIFIGAGTESNEAITGLFIGIIIATILGYVLFSSTKNLDIRFMFNISTSLLIGFAAYLVMKAIREFGEIGFMGMPESFPLQVFGASVYLVMAHFVSEKYSVSLVGSITGTFKGITTLLTNGNSRD</sequence>
<evidence type="ECO:0000313" key="8">
    <source>
        <dbReference type="Proteomes" id="UP000585802"/>
    </source>
</evidence>
<comment type="caution">
    <text evidence="7">The sequence shown here is derived from an EMBL/GenBank/DDBJ whole genome shotgun (WGS) entry which is preliminary data.</text>
</comment>
<feature type="transmembrane region" description="Helical" evidence="6">
    <location>
        <begin position="145"/>
        <end position="164"/>
    </location>
</feature>
<accession>A0A7J4GSE5</accession>
<dbReference type="PANTHER" id="PTHR31632">
    <property type="entry name" value="IRON TRANSPORTER FTH1"/>
    <property type="match status" value="1"/>
</dbReference>
<feature type="transmembrane region" description="Helical" evidence="6">
    <location>
        <begin position="36"/>
        <end position="55"/>
    </location>
</feature>
<proteinExistence type="inferred from homology"/>
<keyword evidence="3 6" id="KW-0812">Transmembrane</keyword>